<sequence>MVFRREDDVADSETRGQSTLIGVVLLIGMVATLSLTFFFVAGDAVASLEHQAEDERVEGAFVELSQQLQTASSSNDISRTIDLDVGQDGAVVREETGNITVNSDALDDDAIDDMTIGTIEYESTDGTVLAYEAGAVFREKGNETQVVSAPPIHYDLVTQTLTLPVVTATGDDRLGGGDVTFSKHETKTFQDANVVENESVEITIQSEYYRGWESFFRTEAGDTSVQSVDHDNQTLEVQVGYLDIEDAYEDGFLLAERPTDDDIHQNADIDEEDIETGAMPELDEIIDEIVDDIIDDVESGEEDAQSLSETDQTLTDTGSYWVDDDLEIASEDRLEFDISDGNSTVVVDGNVTVSGELIADAAETDHELKLYTTGNVHIDAGEVSVTDGNATNLQFYGTSDAHIGFGTGGTTYEGTLYAPRDSPWDGQENEVYPTECQAQVCMQSNVEVTGAIVARSLDAHSSSVTVEHDPALIDNEISLYSEEYELPPQLTYLNVAHHEIGVRNN</sequence>
<keyword evidence="4" id="KW-1185">Reference proteome</keyword>
<feature type="domain" description="DUF7305" evidence="2">
    <location>
        <begin position="266"/>
        <end position="474"/>
    </location>
</feature>
<dbReference type="InterPro" id="IPR055713">
    <property type="entry name" value="DUF7289"/>
</dbReference>
<evidence type="ECO:0000313" key="4">
    <source>
        <dbReference type="Proteomes" id="UP000196084"/>
    </source>
</evidence>
<dbReference type="Proteomes" id="UP000196084">
    <property type="component" value="Unassembled WGS sequence"/>
</dbReference>
<keyword evidence="1" id="KW-0812">Transmembrane</keyword>
<dbReference type="AlphaFoldDB" id="A0A202E7X1"/>
<dbReference type="Pfam" id="PF23960">
    <property type="entry name" value="DUF7289"/>
    <property type="match status" value="1"/>
</dbReference>
<comment type="caution">
    <text evidence="3">The sequence shown here is derived from an EMBL/GenBank/DDBJ whole genome shotgun (WGS) entry which is preliminary data.</text>
</comment>
<evidence type="ECO:0000313" key="3">
    <source>
        <dbReference type="EMBL" id="OVE84339.1"/>
    </source>
</evidence>
<dbReference type="InterPro" id="IPR055729">
    <property type="entry name" value="DUF7305"/>
</dbReference>
<accession>A0A202E7X1</accession>
<evidence type="ECO:0000259" key="2">
    <source>
        <dbReference type="Pfam" id="PF23981"/>
    </source>
</evidence>
<proteinExistence type="predicted"/>
<dbReference type="OrthoDB" id="148042at2157"/>
<protein>
    <recommendedName>
        <fullName evidence="2">DUF7305 domain-containing protein</fullName>
    </recommendedName>
</protein>
<name>A0A202E7X1_9EURY</name>
<dbReference type="EMBL" id="MWPH01000002">
    <property type="protein sequence ID" value="OVE84339.1"/>
    <property type="molecule type" value="Genomic_DNA"/>
</dbReference>
<gene>
    <name evidence="3" type="ORF">B2G88_07955</name>
</gene>
<dbReference type="Pfam" id="PF23981">
    <property type="entry name" value="DUF7305"/>
    <property type="match status" value="1"/>
</dbReference>
<feature type="transmembrane region" description="Helical" evidence="1">
    <location>
        <begin position="20"/>
        <end position="41"/>
    </location>
</feature>
<organism evidence="3 4">
    <name type="scientific">Natronolimnobius baerhuensis</name>
    <dbReference type="NCBI Taxonomy" id="253108"/>
    <lineage>
        <taxon>Archaea</taxon>
        <taxon>Methanobacteriati</taxon>
        <taxon>Methanobacteriota</taxon>
        <taxon>Stenosarchaea group</taxon>
        <taxon>Halobacteria</taxon>
        <taxon>Halobacteriales</taxon>
        <taxon>Natrialbaceae</taxon>
        <taxon>Natronolimnobius</taxon>
    </lineage>
</organism>
<keyword evidence="1" id="KW-0472">Membrane</keyword>
<reference evidence="3 4" key="1">
    <citation type="submission" date="2017-02" db="EMBL/GenBank/DDBJ databases">
        <title>Natronthermophilus aegyptiacus gen. nov.,sp. nov., an aerobic, extremely halophilic alkalithermophilic archaeon isolated from the athalassohaline Wadi An Natrun, Egypt.</title>
        <authorList>
            <person name="Zhao B."/>
        </authorList>
    </citation>
    <scope>NUCLEOTIDE SEQUENCE [LARGE SCALE GENOMIC DNA]</scope>
    <source>
        <strain evidence="3 4">CGMCC 1.3597</strain>
    </source>
</reference>
<keyword evidence="1" id="KW-1133">Transmembrane helix</keyword>
<evidence type="ECO:0000256" key="1">
    <source>
        <dbReference type="SAM" id="Phobius"/>
    </source>
</evidence>
<dbReference type="RefSeq" id="WP_054863423.1">
    <property type="nucleotide sequence ID" value="NZ_MWPH01000002.1"/>
</dbReference>